<proteinExistence type="predicted"/>
<feature type="region of interest" description="Disordered" evidence="1">
    <location>
        <begin position="88"/>
        <end position="140"/>
    </location>
</feature>
<accession>R0K7W0</accession>
<feature type="compositionally biased region" description="Low complexity" evidence="1">
    <location>
        <begin position="88"/>
        <end position="99"/>
    </location>
</feature>
<feature type="compositionally biased region" description="Basic and acidic residues" evidence="1">
    <location>
        <begin position="102"/>
        <end position="111"/>
    </location>
</feature>
<evidence type="ECO:0000313" key="3">
    <source>
        <dbReference type="Proteomes" id="UP000296049"/>
    </source>
</evidence>
<gene>
    <name evidence="2" type="ORF">Anapl_01164</name>
</gene>
<evidence type="ECO:0000313" key="2">
    <source>
        <dbReference type="EMBL" id="EOB05862.1"/>
    </source>
</evidence>
<keyword evidence="3" id="KW-1185">Reference proteome</keyword>
<dbReference type="AlphaFoldDB" id="R0K7W0"/>
<name>R0K7W0_ANAPL</name>
<organism evidence="2 3">
    <name type="scientific">Anas platyrhynchos</name>
    <name type="common">Mallard</name>
    <name type="synonym">Anas boschas</name>
    <dbReference type="NCBI Taxonomy" id="8839"/>
    <lineage>
        <taxon>Eukaryota</taxon>
        <taxon>Metazoa</taxon>
        <taxon>Chordata</taxon>
        <taxon>Craniata</taxon>
        <taxon>Vertebrata</taxon>
        <taxon>Euteleostomi</taxon>
        <taxon>Archelosauria</taxon>
        <taxon>Archosauria</taxon>
        <taxon>Dinosauria</taxon>
        <taxon>Saurischia</taxon>
        <taxon>Theropoda</taxon>
        <taxon>Coelurosauria</taxon>
        <taxon>Aves</taxon>
        <taxon>Neognathae</taxon>
        <taxon>Galloanserae</taxon>
        <taxon>Anseriformes</taxon>
        <taxon>Anatidae</taxon>
        <taxon>Anatinae</taxon>
        <taxon>Anas</taxon>
    </lineage>
</organism>
<protein>
    <submittedName>
        <fullName evidence="2">Uncharacterized protein</fullName>
    </submittedName>
</protein>
<sequence length="636" mass="68743">MRDEDNKEPFAAHGGLRKPPVPPVPEQSLVLAPPPRALAPREPAEASGDMCQSHPFLWGAHMALAHSSPTRGSSGAVWGEQLALTAPAPSSRRAALASPITEDGRQPKREPCSQAAVPGHQVLVSRRGSGREGEGGKASRTLRMHCKPKVTLRMTQCPVHRKRHLALTIKDRCYGISVGQNLIGIQCHFVTAAYVDKAKISSPSPAMVANFATAAQGMVGLQILTEKLDELQAEISMKLHSAVIHTTRVWQSGSCSTCGLFPLRWKARMLTQKEDGKGKRCWRTQELVALEDTGKSALQSSSAVLQRKSYSVQFLTQAPWGSRLKPLLPATLLYPLPLHINQCGQGISKCAHTRAVVHRQAGGCKELLPRSTAAAAGETAGSIALLITHRANYHAKHREPLCVRELGHTAVPPCHSLASVMLPISTVQWPRVLVAHRVCKQAGLDSAQLWQEKRNEKTAEEAGFSVVPGQQLLEARASEKGNCRGVNEATIQSITSLRLCWPYMQTRRAKSKGCPGQCLGENGFTVVVEEKALTGLYFYFLILQLLLLLHKQSVDPYSRGRNPSSVPTCESDLPVGTSMSGVSSPALGLSAFNRTSTRGHRVGIGNRQITSGFSSAPRSTVTGAGRSFYGNDRTEG</sequence>
<feature type="region of interest" description="Disordered" evidence="1">
    <location>
        <begin position="1"/>
        <end position="50"/>
    </location>
</feature>
<feature type="region of interest" description="Disordered" evidence="1">
    <location>
        <begin position="607"/>
        <end position="636"/>
    </location>
</feature>
<reference evidence="3" key="1">
    <citation type="journal article" date="2013" name="Nat. Genet.">
        <title>The duck genome and transcriptome provide insight into an avian influenza virus reservoir species.</title>
        <authorList>
            <person name="Huang Y."/>
            <person name="Li Y."/>
            <person name="Burt D.W."/>
            <person name="Chen H."/>
            <person name="Zhang Y."/>
            <person name="Qian W."/>
            <person name="Kim H."/>
            <person name="Gan S."/>
            <person name="Zhao Y."/>
            <person name="Li J."/>
            <person name="Yi K."/>
            <person name="Feng H."/>
            <person name="Zhu P."/>
            <person name="Li B."/>
            <person name="Liu Q."/>
            <person name="Fairley S."/>
            <person name="Magor K.E."/>
            <person name="Du Z."/>
            <person name="Hu X."/>
            <person name="Goodman L."/>
            <person name="Tafer H."/>
            <person name="Vignal A."/>
            <person name="Lee T."/>
            <person name="Kim K.W."/>
            <person name="Sheng Z."/>
            <person name="An Y."/>
            <person name="Searle S."/>
            <person name="Herrero J."/>
            <person name="Groenen M.A."/>
            <person name="Crooijmans R.P."/>
            <person name="Faraut T."/>
            <person name="Cai Q."/>
            <person name="Webster R.G."/>
            <person name="Aldridge J.R."/>
            <person name="Warren W.C."/>
            <person name="Bartschat S."/>
            <person name="Kehr S."/>
            <person name="Marz M."/>
            <person name="Stadler P.F."/>
            <person name="Smith J."/>
            <person name="Kraus R.H."/>
            <person name="Zhao Y."/>
            <person name="Ren L."/>
            <person name="Fei J."/>
            <person name="Morisson M."/>
            <person name="Kaiser P."/>
            <person name="Griffin D.K."/>
            <person name="Rao M."/>
            <person name="Pitel F."/>
            <person name="Wang J."/>
            <person name="Li N."/>
        </authorList>
    </citation>
    <scope>NUCLEOTIDE SEQUENCE [LARGE SCALE GENOMIC DNA]</scope>
</reference>
<dbReference type="Proteomes" id="UP000296049">
    <property type="component" value="Unassembled WGS sequence"/>
</dbReference>
<feature type="compositionally biased region" description="Polar residues" evidence="1">
    <location>
        <begin position="607"/>
        <end position="622"/>
    </location>
</feature>
<dbReference type="EMBL" id="KB742659">
    <property type="protein sequence ID" value="EOB05862.1"/>
    <property type="molecule type" value="Genomic_DNA"/>
</dbReference>
<feature type="compositionally biased region" description="Basic and acidic residues" evidence="1">
    <location>
        <begin position="1"/>
        <end position="10"/>
    </location>
</feature>
<evidence type="ECO:0000256" key="1">
    <source>
        <dbReference type="SAM" id="MobiDB-lite"/>
    </source>
</evidence>